<dbReference type="RefSeq" id="WP_211629895.1">
    <property type="nucleotide sequence ID" value="NZ_CP073100.1"/>
</dbReference>
<name>A0A975G6R9_9BACT</name>
<gene>
    <name evidence="1" type="ORF">KBB96_13095</name>
</gene>
<evidence type="ECO:0000313" key="2">
    <source>
        <dbReference type="Proteomes" id="UP000676169"/>
    </source>
</evidence>
<reference evidence="1" key="1">
    <citation type="submission" date="2021-04" db="EMBL/GenBank/DDBJ databases">
        <title>Luteolibacter sp. 32A isolated from the skin of an Anderson's salamander (Ambystoma andersonii).</title>
        <authorList>
            <person name="Spergser J."/>
            <person name="Busse H.-J."/>
        </authorList>
    </citation>
    <scope>NUCLEOTIDE SEQUENCE</scope>
    <source>
        <strain evidence="1">32A</strain>
    </source>
</reference>
<dbReference type="EMBL" id="CP073100">
    <property type="protein sequence ID" value="QUE49806.1"/>
    <property type="molecule type" value="Genomic_DNA"/>
</dbReference>
<dbReference type="KEGG" id="lamb:KBB96_13095"/>
<accession>A0A975G6R9</accession>
<dbReference type="AlphaFoldDB" id="A0A975G6R9"/>
<protein>
    <submittedName>
        <fullName evidence="1">Uncharacterized protein</fullName>
    </submittedName>
</protein>
<keyword evidence="2" id="KW-1185">Reference proteome</keyword>
<evidence type="ECO:0000313" key="1">
    <source>
        <dbReference type="EMBL" id="QUE49806.1"/>
    </source>
</evidence>
<organism evidence="1 2">
    <name type="scientific">Luteolibacter ambystomatis</name>
    <dbReference type="NCBI Taxonomy" id="2824561"/>
    <lineage>
        <taxon>Bacteria</taxon>
        <taxon>Pseudomonadati</taxon>
        <taxon>Verrucomicrobiota</taxon>
        <taxon>Verrucomicrobiia</taxon>
        <taxon>Verrucomicrobiales</taxon>
        <taxon>Verrucomicrobiaceae</taxon>
        <taxon>Luteolibacter</taxon>
    </lineage>
</organism>
<proteinExistence type="predicted"/>
<dbReference type="Proteomes" id="UP000676169">
    <property type="component" value="Chromosome"/>
</dbReference>
<sequence>MKLLQCLSLAFVCLLAEARAQRQIEVRAVLNDPVNGSAEFQVQTAPKVFNKLPLVAEGLGATIKVTLAQNELTLHGPFGSDPNIPPPVIASATVPATAQRCIVVIAPEAKGGKLPYRAIALDDSPQAFPFGESRIVNLTPVTLAMQAGTIKRPLPAGQIASLPEIKDVNEFNVAQTNFYAKAGEDWQPFTERQLQYVKTMRRVFITYASPGAMAPSVRTIADHEPLPPPRPAQ</sequence>